<comment type="caution">
    <text evidence="2">The sequence shown here is derived from an EMBL/GenBank/DDBJ whole genome shotgun (WGS) entry which is preliminary data.</text>
</comment>
<dbReference type="Proteomes" id="UP001515480">
    <property type="component" value="Unassembled WGS sequence"/>
</dbReference>
<gene>
    <name evidence="2" type="ORF">AB1Y20_003461</name>
</gene>
<proteinExistence type="predicted"/>
<keyword evidence="3" id="KW-1185">Reference proteome</keyword>
<organism evidence="2 3">
    <name type="scientific">Prymnesium parvum</name>
    <name type="common">Toxic golden alga</name>
    <dbReference type="NCBI Taxonomy" id="97485"/>
    <lineage>
        <taxon>Eukaryota</taxon>
        <taxon>Haptista</taxon>
        <taxon>Haptophyta</taxon>
        <taxon>Prymnesiophyceae</taxon>
        <taxon>Prymnesiales</taxon>
        <taxon>Prymnesiaceae</taxon>
        <taxon>Prymnesium</taxon>
    </lineage>
</organism>
<evidence type="ECO:0000256" key="1">
    <source>
        <dbReference type="SAM" id="MobiDB-lite"/>
    </source>
</evidence>
<accession>A0AB34JC25</accession>
<name>A0AB34JC25_PRYPA</name>
<evidence type="ECO:0008006" key="4">
    <source>
        <dbReference type="Google" id="ProtNLM"/>
    </source>
</evidence>
<dbReference type="InterPro" id="IPR016181">
    <property type="entry name" value="Acyl_CoA_acyltransferase"/>
</dbReference>
<dbReference type="SUPFAM" id="SSF55729">
    <property type="entry name" value="Acyl-CoA N-acyltransferases (Nat)"/>
    <property type="match status" value="1"/>
</dbReference>
<dbReference type="Gene3D" id="3.40.630.30">
    <property type="match status" value="1"/>
</dbReference>
<evidence type="ECO:0000313" key="2">
    <source>
        <dbReference type="EMBL" id="KAL1519201.1"/>
    </source>
</evidence>
<dbReference type="AlphaFoldDB" id="A0AB34JC25"/>
<protein>
    <recommendedName>
        <fullName evidence="4">N-acetyltransferase domain-containing protein</fullName>
    </recommendedName>
</protein>
<reference evidence="2 3" key="1">
    <citation type="journal article" date="2024" name="Science">
        <title>Giant polyketide synthase enzymes in the biosynthesis of giant marine polyether toxins.</title>
        <authorList>
            <person name="Fallon T.R."/>
            <person name="Shende V.V."/>
            <person name="Wierzbicki I.H."/>
            <person name="Pendleton A.L."/>
            <person name="Watervoot N.F."/>
            <person name="Auber R.P."/>
            <person name="Gonzalez D.J."/>
            <person name="Wisecaver J.H."/>
            <person name="Moore B.S."/>
        </authorList>
    </citation>
    <scope>NUCLEOTIDE SEQUENCE [LARGE SCALE GENOMIC DNA]</scope>
    <source>
        <strain evidence="2 3">12B1</strain>
    </source>
</reference>
<dbReference type="EMBL" id="JBGBPQ010000010">
    <property type="protein sequence ID" value="KAL1519201.1"/>
    <property type="molecule type" value="Genomic_DNA"/>
</dbReference>
<sequence>MLARRFACPPVEEAPYDPRQIPHATPSLEGSVLLRPARDLWLSLLGEMAQMLSEAVRRRAGGARAFAKPLSLEYLADRLDVDEPLLGYLLVTRAEGWMQGFLTATTFTTWHVRFRWDSTHPSLAWDEEEGGEPPRVDATGELAAALQAQLHAGDPEREGVVWPRVAELSLLGALGCGRRLVELLLDELEEEGSPYELVVTQATDGSRRFYERMGFVRVGAVTYRAREAQPEASGGGKHAPKRRRAEGGAAGGSWVASEHFEYRTQEGGETVDAIAGRFEVEAWEVLFLNERRYPKLQGSSPLRKDTRLLIPRRADVARVHAQTTAMHPRYHVVAEDTPFKTLADRLGVDARALLRANQPQLRGLLLSSELRRGTRLLLEPPAYDADEYCHWTFPDDDPALAEPSYMMARRLAPRAERRGGGGGARAAVAHLMVEQRPPVLPGGKRAPFLEAIRKAKAEEAARRAAAEAEAWVQVDESLPFKKHAEALRLEPRALLALNAPRLKGLQLSSIVKRHTWLQVKQIDEPPPPPRPSLVNQVVRIDGEDEYEYWYVLTYLPDLQWCHVAPLERRGEFNDKPSPSGHVALGRTRWMLVSEDEGGEIDVGAGRCHVMQSVEMRGTKANADAEEWDIIGPAPPGWVGPASTARSAKKKKKPLASPVHEEAGNGGV</sequence>
<feature type="region of interest" description="Disordered" evidence="1">
    <location>
        <begin position="632"/>
        <end position="667"/>
    </location>
</feature>
<evidence type="ECO:0000313" key="3">
    <source>
        <dbReference type="Proteomes" id="UP001515480"/>
    </source>
</evidence>
<feature type="region of interest" description="Disordered" evidence="1">
    <location>
        <begin position="227"/>
        <end position="252"/>
    </location>
</feature>
<feature type="compositionally biased region" description="Basic and acidic residues" evidence="1">
    <location>
        <begin position="658"/>
        <end position="667"/>
    </location>
</feature>